<dbReference type="EMBL" id="MAHX01000004">
    <property type="protein sequence ID" value="OPC69025.1"/>
    <property type="molecule type" value="Genomic_DNA"/>
</dbReference>
<sequence>MAQQISFVKQKASDIYGLEFEDLSIEVRTTKISVQNSDISISGKWIKRKKKIIFVPDYPFEERVWYCVKTGGRDTLMRLPEKKNKTSFVTRIYPLTDSIPENLLRFYVYFNAPMQQGNFPRHIHLYNEANDDLRHAFFDDQRELWNKDFTRLTILLDPGRIKSGLEVNRIMGRVFKPKQVYRLVIDKGWKDIEGFELQSSYIKTFSVVQEDIVHPDINSWNIKFPKDRKDFLQILFNDKMDHTGIEQYIAITDAAQTRIKGKMYLQRGETSVVFVPTKKWKKGEYILYINARIEDIAGNNINGLLDHNVGALKSQMEGNIETIRFFIR</sequence>
<evidence type="ECO:0008006" key="3">
    <source>
        <dbReference type="Google" id="ProtNLM"/>
    </source>
</evidence>
<keyword evidence="2" id="KW-1185">Reference proteome</keyword>
<dbReference type="AlphaFoldDB" id="A0A1T3MWN7"/>
<protein>
    <recommendedName>
        <fullName evidence="3">SbsA Ig-like domain-containing protein</fullName>
    </recommendedName>
</protein>
<comment type="caution">
    <text evidence="1">The sequence shown here is derived from an EMBL/GenBank/DDBJ whole genome shotgun (WGS) entry which is preliminary data.</text>
</comment>
<reference evidence="1 2" key="1">
    <citation type="submission" date="2016-06" db="EMBL/GenBank/DDBJ databases">
        <title>Revisiting the taxonomy of the Elizabethkingia Genus based on Whole-Genome Sequencing, Optical Mapping, and MALDI-TOF.</title>
        <authorList>
            <person name="Nicholson A.C."/>
        </authorList>
    </citation>
    <scope>NUCLEOTIDE SEQUENCE [LARGE SCALE GENOMIC DNA]</scope>
    <source>
        <strain evidence="1 2">G4070</strain>
    </source>
</reference>
<evidence type="ECO:0000313" key="2">
    <source>
        <dbReference type="Proteomes" id="UP000190813"/>
    </source>
</evidence>
<gene>
    <name evidence="1" type="ORF">BAZ10_00350</name>
</gene>
<dbReference type="RefSeq" id="WP_131828783.1">
    <property type="nucleotide sequence ID" value="NZ_CBCSBR010000056.1"/>
</dbReference>
<evidence type="ECO:0000313" key="1">
    <source>
        <dbReference type="EMBL" id="OPC69025.1"/>
    </source>
</evidence>
<dbReference type="Proteomes" id="UP000190813">
    <property type="component" value="Unassembled WGS sequence"/>
</dbReference>
<accession>A0A1T3MWN7</accession>
<proteinExistence type="predicted"/>
<name>A0A1T3MWN7_9FLAO</name>
<organism evidence="1 2">
    <name type="scientific">Elizabethkingia occulta</name>
    <dbReference type="NCBI Taxonomy" id="1867263"/>
    <lineage>
        <taxon>Bacteria</taxon>
        <taxon>Pseudomonadati</taxon>
        <taxon>Bacteroidota</taxon>
        <taxon>Flavobacteriia</taxon>
        <taxon>Flavobacteriales</taxon>
        <taxon>Weeksellaceae</taxon>
        <taxon>Elizabethkingia</taxon>
    </lineage>
</organism>